<dbReference type="Gene3D" id="3.30.1490.150">
    <property type="entry name" value="Hypothetical protein ph0010, domain 2"/>
    <property type="match status" value="1"/>
</dbReference>
<reference evidence="2" key="1">
    <citation type="submission" date="2013-07" db="EMBL/GenBank/DDBJ databases">
        <title>The Genome Sequence of Cryptococcus bestiolae CBS10118.</title>
        <authorList>
            <consortium name="The Broad Institute Genome Sequencing Platform"/>
            <person name="Cuomo C."/>
            <person name="Litvintseva A."/>
            <person name="Chen Y."/>
            <person name="Heitman J."/>
            <person name="Sun S."/>
            <person name="Springer D."/>
            <person name="Dromer F."/>
            <person name="Young S.K."/>
            <person name="Zeng Q."/>
            <person name="Gargeya S."/>
            <person name="Fitzgerald M."/>
            <person name="Abouelleil A."/>
            <person name="Alvarado L."/>
            <person name="Berlin A.M."/>
            <person name="Chapman S.B."/>
            <person name="Dewar J."/>
            <person name="Goldberg J."/>
            <person name="Griggs A."/>
            <person name="Gujja S."/>
            <person name="Hansen M."/>
            <person name="Howarth C."/>
            <person name="Imamovic A."/>
            <person name="Larimer J."/>
            <person name="McCowan C."/>
            <person name="Murphy C."/>
            <person name="Pearson M."/>
            <person name="Priest M."/>
            <person name="Roberts A."/>
            <person name="Saif S."/>
            <person name="Shea T."/>
            <person name="Sykes S."/>
            <person name="Wortman J."/>
            <person name="Nusbaum C."/>
            <person name="Birren B."/>
        </authorList>
    </citation>
    <scope>NUCLEOTIDE SEQUENCE [LARGE SCALE GENOMIC DNA]</scope>
    <source>
        <strain evidence="2">CBS 10118</strain>
    </source>
</reference>
<dbReference type="InterPro" id="IPR027485">
    <property type="entry name" value="AMMECR1_N"/>
</dbReference>
<dbReference type="Proteomes" id="UP000092730">
    <property type="component" value="Chromosome 2"/>
</dbReference>
<dbReference type="KEGG" id="kbi:30206236"/>
<dbReference type="PANTHER" id="PTHR13016">
    <property type="entry name" value="AMMECR1 HOMOLOG"/>
    <property type="match status" value="1"/>
</dbReference>
<organism evidence="2">
    <name type="scientific">Kwoniella bestiolae CBS 10118</name>
    <dbReference type="NCBI Taxonomy" id="1296100"/>
    <lineage>
        <taxon>Eukaryota</taxon>
        <taxon>Fungi</taxon>
        <taxon>Dikarya</taxon>
        <taxon>Basidiomycota</taxon>
        <taxon>Agaricomycotina</taxon>
        <taxon>Tremellomycetes</taxon>
        <taxon>Tremellales</taxon>
        <taxon>Cryptococcaceae</taxon>
        <taxon>Kwoniella</taxon>
    </lineage>
</organism>
<dbReference type="InterPro" id="IPR023473">
    <property type="entry name" value="AMMECR1"/>
</dbReference>
<dbReference type="OrthoDB" id="24630at2759"/>
<accession>A0A1B9G7L3</accession>
<dbReference type="RefSeq" id="XP_019048072.1">
    <property type="nucleotide sequence ID" value="XM_019188510.1"/>
</dbReference>
<dbReference type="VEuPathDB" id="FungiDB:I302_01837"/>
<dbReference type="InterPro" id="IPR002733">
    <property type="entry name" value="AMMECR1_domain"/>
</dbReference>
<reference evidence="3" key="4">
    <citation type="submission" date="2024-02" db="EMBL/GenBank/DDBJ databases">
        <title>Comparative genomics of Cryptococcus and Kwoniella reveals pathogenesis evolution and contrasting modes of karyotype evolution via chromosome fusion or intercentromeric recombination.</title>
        <authorList>
            <person name="Coelho M.A."/>
            <person name="David-Palma M."/>
            <person name="Shea T."/>
            <person name="Bowers K."/>
            <person name="McGinley-Smith S."/>
            <person name="Mohammad A.W."/>
            <person name="Gnirke A."/>
            <person name="Yurkov A.M."/>
            <person name="Nowrousian M."/>
            <person name="Sun S."/>
            <person name="Cuomo C.A."/>
            <person name="Heitman J."/>
        </authorList>
    </citation>
    <scope>NUCLEOTIDE SEQUENCE</scope>
    <source>
        <strain evidence="3">CBS 10118</strain>
    </source>
</reference>
<evidence type="ECO:0000313" key="2">
    <source>
        <dbReference type="EMBL" id="OCF27002.1"/>
    </source>
</evidence>
<name>A0A1B9G7L3_9TREE</name>
<keyword evidence="4" id="KW-1185">Reference proteome</keyword>
<proteinExistence type="predicted"/>
<feature type="domain" description="AMMECR1" evidence="1">
    <location>
        <begin position="6"/>
        <end position="225"/>
    </location>
</feature>
<dbReference type="AlphaFoldDB" id="A0A1B9G7L3"/>
<dbReference type="Pfam" id="PF01871">
    <property type="entry name" value="AMMECR1"/>
    <property type="match status" value="1"/>
</dbReference>
<dbReference type="EMBL" id="KI894019">
    <property type="protein sequence ID" value="OCF27002.1"/>
    <property type="molecule type" value="Genomic_DNA"/>
</dbReference>
<protein>
    <recommendedName>
        <fullName evidence="1">AMMECR1 domain-containing protein</fullName>
    </recommendedName>
</protein>
<dbReference type="PROSITE" id="PS51112">
    <property type="entry name" value="AMMECR1"/>
    <property type="match status" value="1"/>
</dbReference>
<dbReference type="GeneID" id="30206236"/>
<reference evidence="2" key="3">
    <citation type="submission" date="2014-01" db="EMBL/GenBank/DDBJ databases">
        <title>Evolution of pathogenesis and genome organization in the Tremellales.</title>
        <authorList>
            <person name="Cuomo C."/>
            <person name="Litvintseva A."/>
            <person name="Heitman J."/>
            <person name="Chen Y."/>
            <person name="Sun S."/>
            <person name="Springer D."/>
            <person name="Dromer F."/>
            <person name="Young S."/>
            <person name="Zeng Q."/>
            <person name="Chapman S."/>
            <person name="Gujja S."/>
            <person name="Saif S."/>
            <person name="Birren B."/>
        </authorList>
    </citation>
    <scope>NUCLEOTIDE SEQUENCE</scope>
    <source>
        <strain evidence="2">CBS 10118</strain>
    </source>
</reference>
<dbReference type="PANTHER" id="PTHR13016:SF0">
    <property type="entry name" value="AMME SYNDROME CANDIDATE GENE 1 PROTEIN"/>
    <property type="match status" value="1"/>
</dbReference>
<gene>
    <name evidence="2" type="ORF">I302_01837</name>
    <name evidence="3" type="ORF">I302_103138</name>
</gene>
<dbReference type="EMBL" id="CP144542">
    <property type="protein sequence ID" value="WVW81147.1"/>
    <property type="molecule type" value="Genomic_DNA"/>
</dbReference>
<dbReference type="InterPro" id="IPR036071">
    <property type="entry name" value="AMMECR1_dom_sf"/>
</dbReference>
<dbReference type="SUPFAM" id="SSF143447">
    <property type="entry name" value="AMMECR1-like"/>
    <property type="match status" value="1"/>
</dbReference>
<evidence type="ECO:0000313" key="3">
    <source>
        <dbReference type="EMBL" id="WVW81147.1"/>
    </source>
</evidence>
<reference evidence="3" key="2">
    <citation type="submission" date="2013-07" db="EMBL/GenBank/DDBJ databases">
        <authorList>
            <consortium name="The Broad Institute Genome Sequencing Platform"/>
            <person name="Cuomo C."/>
            <person name="Litvintseva A."/>
            <person name="Chen Y."/>
            <person name="Heitman J."/>
            <person name="Sun S."/>
            <person name="Springer D."/>
            <person name="Dromer F."/>
            <person name="Young S.K."/>
            <person name="Zeng Q."/>
            <person name="Gargeya S."/>
            <person name="Fitzgerald M."/>
            <person name="Abouelleil A."/>
            <person name="Alvarado L."/>
            <person name="Berlin A.M."/>
            <person name="Chapman S.B."/>
            <person name="Dewar J."/>
            <person name="Goldberg J."/>
            <person name="Griggs A."/>
            <person name="Gujja S."/>
            <person name="Hansen M."/>
            <person name="Howarth C."/>
            <person name="Imamovic A."/>
            <person name="Larimer J."/>
            <person name="McCowan C."/>
            <person name="Murphy C."/>
            <person name="Pearson M."/>
            <person name="Priest M."/>
            <person name="Roberts A."/>
            <person name="Saif S."/>
            <person name="Shea T."/>
            <person name="Sykes S."/>
            <person name="Wortman J."/>
            <person name="Nusbaum C."/>
            <person name="Birren B."/>
        </authorList>
    </citation>
    <scope>NUCLEOTIDE SEQUENCE</scope>
    <source>
        <strain evidence="3">CBS 10118</strain>
    </source>
</reference>
<evidence type="ECO:0000259" key="1">
    <source>
        <dbReference type="PROSITE" id="PS51112"/>
    </source>
</evidence>
<dbReference type="Gene3D" id="3.30.700.20">
    <property type="entry name" value="Hypothetical protein ph0010, domain 1"/>
    <property type="match status" value="1"/>
</dbReference>
<evidence type="ECO:0000313" key="4">
    <source>
        <dbReference type="Proteomes" id="UP000092730"/>
    </source>
</evidence>
<sequence length="231" mass="25832">MTIPLSAEHSPAPSVAEVCFVFDILTANVNAGWQSDTSISYNGTVPSAGHKSPLFVKYKLFDANGVDWSLRGCMGTFEPHELEHGLARWAVISGSGDPRWKPINVAELPNIECTVSFLSPFQDCVDYLDWEIGTDGIRIFLPESYKPDPDHPEPATIPPTTPLSATYLPEIAVEHGWTKVEAVDSACWKSGYRGVVDEDLRKQLMVKKYSTKKYTMKYAEYLEWKKKRSAV</sequence>